<dbReference type="AlphaFoldDB" id="A0A1T5DUD3"/>
<feature type="region of interest" description="Disordered" evidence="1">
    <location>
        <begin position="37"/>
        <end position="63"/>
    </location>
</feature>
<gene>
    <name evidence="3" type="ORF">SAMN06295937_101664</name>
</gene>
<organism evidence="3 4">
    <name type="scientific">Sphingopyxis flava</name>
    <dbReference type="NCBI Taxonomy" id="1507287"/>
    <lineage>
        <taxon>Bacteria</taxon>
        <taxon>Pseudomonadati</taxon>
        <taxon>Pseudomonadota</taxon>
        <taxon>Alphaproteobacteria</taxon>
        <taxon>Sphingomonadales</taxon>
        <taxon>Sphingomonadaceae</taxon>
        <taxon>Sphingopyxis</taxon>
    </lineage>
</organism>
<reference evidence="4" key="1">
    <citation type="submission" date="2017-02" db="EMBL/GenBank/DDBJ databases">
        <authorList>
            <person name="Varghese N."/>
            <person name="Submissions S."/>
        </authorList>
    </citation>
    <scope>NUCLEOTIDE SEQUENCE [LARGE SCALE GENOMIC DNA]</scope>
    <source>
        <strain evidence="4">R11H</strain>
    </source>
</reference>
<evidence type="ECO:0000313" key="3">
    <source>
        <dbReference type="EMBL" id="SKB75271.1"/>
    </source>
</evidence>
<name>A0A1T5DUD3_9SPHN</name>
<feature type="compositionally biased region" description="Basic and acidic residues" evidence="1">
    <location>
        <begin position="43"/>
        <end position="52"/>
    </location>
</feature>
<evidence type="ECO:0000313" key="4">
    <source>
        <dbReference type="Proteomes" id="UP000190044"/>
    </source>
</evidence>
<dbReference type="Proteomes" id="UP000190044">
    <property type="component" value="Unassembled WGS sequence"/>
</dbReference>
<sequence>MRIRFILGLSLLVGATSAAAQDVPIIDGVGAYNHSQVMRHRDRSADDKRKPAPDANGLGHKRLMALSPEARRALIALKPELDRRVKRDGEVAANRWFESKVAEAERREGLRP</sequence>
<protein>
    <recommendedName>
        <fullName evidence="5">LTXXQ motif family protein</fullName>
    </recommendedName>
</protein>
<keyword evidence="4" id="KW-1185">Reference proteome</keyword>
<proteinExistence type="predicted"/>
<dbReference type="RefSeq" id="WP_139375792.1">
    <property type="nucleotide sequence ID" value="NZ_FUYP01000016.1"/>
</dbReference>
<dbReference type="EMBL" id="FUYP01000016">
    <property type="protein sequence ID" value="SKB75271.1"/>
    <property type="molecule type" value="Genomic_DNA"/>
</dbReference>
<accession>A0A1T5DUD3</accession>
<feature type="signal peptide" evidence="2">
    <location>
        <begin position="1"/>
        <end position="20"/>
    </location>
</feature>
<keyword evidence="2" id="KW-0732">Signal</keyword>
<evidence type="ECO:0000256" key="2">
    <source>
        <dbReference type="SAM" id="SignalP"/>
    </source>
</evidence>
<evidence type="ECO:0008006" key="5">
    <source>
        <dbReference type="Google" id="ProtNLM"/>
    </source>
</evidence>
<feature type="chain" id="PRO_5012052443" description="LTXXQ motif family protein" evidence="2">
    <location>
        <begin position="21"/>
        <end position="112"/>
    </location>
</feature>
<evidence type="ECO:0000256" key="1">
    <source>
        <dbReference type="SAM" id="MobiDB-lite"/>
    </source>
</evidence>
<dbReference type="OrthoDB" id="9833524at2"/>